<keyword evidence="2" id="KW-1185">Reference proteome</keyword>
<evidence type="ECO:0000313" key="2">
    <source>
        <dbReference type="Proteomes" id="UP001732700"/>
    </source>
</evidence>
<reference evidence="1" key="1">
    <citation type="submission" date="2021-05" db="EMBL/GenBank/DDBJ databases">
        <authorList>
            <person name="Scholz U."/>
            <person name="Mascher M."/>
            <person name="Fiebig A."/>
        </authorList>
    </citation>
    <scope>NUCLEOTIDE SEQUENCE [LARGE SCALE GENOMIC DNA]</scope>
</reference>
<protein>
    <submittedName>
        <fullName evidence="1">Uncharacterized protein</fullName>
    </submittedName>
</protein>
<dbReference type="EnsemblPlants" id="AVESA.00010b.r2.7DG1387430.1">
    <property type="protein sequence ID" value="AVESA.00010b.r2.7DG1387430.1.CDS.1"/>
    <property type="gene ID" value="AVESA.00010b.r2.7DG1387430"/>
</dbReference>
<evidence type="ECO:0000313" key="1">
    <source>
        <dbReference type="EnsemblPlants" id="AVESA.00010b.r2.7DG1387430.1.CDS.1"/>
    </source>
</evidence>
<dbReference type="Proteomes" id="UP001732700">
    <property type="component" value="Chromosome 7D"/>
</dbReference>
<reference evidence="1" key="2">
    <citation type="submission" date="2025-09" db="UniProtKB">
        <authorList>
            <consortium name="EnsemblPlants"/>
        </authorList>
    </citation>
    <scope>IDENTIFICATION</scope>
</reference>
<sequence length="1198" mass="136460">MAETLLLPVVRAAAGKATDALVQRVTSMCGVDDDRHKLERQLLAVQYKLADAEMKSETNQYIKRWMKDFRTVAYEANDVLDGFRYEALRREAQIGNSKTRKVLSHFTSHSPLLFRFDASRRLSNVLKKINELVEEMNKFGLVERTEPPQLLYRQTHSALDDSADIFGRDDDKELLVKLLLGQRDQSKVQVLPIFGMGGLGKTTLAKMVYNDSRVQQHFQLNMWHCVSENFEAVHLVKSFIELATQTECNLPNTIELLRGRLKEAIGHKRFLLVLDDVWNEDKRKWEDDLKPLLCSLGGPGSVILVTCRSRKVASIMTTLKPHELACLSEDDLWELFSKKAFCNGVEEQAELVTIGRAIVKKCRGVPLALKTIGGLMSSKQQVREWKAIEESNIGDNACGKDEIISVLKLSYRHLPSEMKQCFAFCSVFAKDCEMEKDMLIQLWIANGLIQEERTMDLSQKGELIFHYLVWRSFLQDVKEKEIQFGWIEHKEICCKMHDLMHDLAKDVTDECATVEDLIQQRASINDTRHIQIIARSEVEQINGLLKGKADLHTLLGPSTPNKNLKELRLMSLRALHLYVPSIIHKQVLNAKHLRYLDLSKSDIVSLPDSVCVLYNLQSLRLNYCRKLQVLPEDMSTMRKLIHLYLLGCDRLESMPPKFSLLNNLHTLTTFIVDSGDGRGINELKDLRHLANRLELYNLRKVKSVQDAKEANLHQKQNIRELSLYWGRSKDEKSEQEACTGEQVLDCLAPHSNLQSLEVAGYLGLKVSRWMRDPQMFQWLRRLIISNCPSCEDLPVVWFSVSLEYLFLDNLSSLTTLGKITEVEAEGYNTHLQIFPKLKEMALYDLPSLGRWMENSAGEAINSTVFPMLEVLHIQICPKIASVPGSPVLKHLCIAGLCCPPISSLTHLTTLSYLRYHGKVDVSTSIPMRSWPCLEKLEVGSLANMMAVPLEDQQSRSQRRALETLRSLSLDGPNCFVTSSVLSRSHLGYWECFAFVEELKIHSCQELVLWPMEELRHLSRLRSLSIFFCANLEGKVSSPEQTFPLPQLERLDIRNCHSLMEVPKLPTSLEQLEIFSCEKLAVLPSNLGDLVKLRDLDIGVCRCLKVLPDGMDQLTCLERLCILHCPGIEKFPQGLHDRLHALRNLVIYDCPGLQRRCREGGEYFHSVSSVPQKSIRSTTTESSSKNFLRRLVPSCAGSN</sequence>
<proteinExistence type="predicted"/>
<name>A0ACD6AHJ2_AVESA</name>
<accession>A0ACD6AHJ2</accession>
<organism evidence="1 2">
    <name type="scientific">Avena sativa</name>
    <name type="common">Oat</name>
    <dbReference type="NCBI Taxonomy" id="4498"/>
    <lineage>
        <taxon>Eukaryota</taxon>
        <taxon>Viridiplantae</taxon>
        <taxon>Streptophyta</taxon>
        <taxon>Embryophyta</taxon>
        <taxon>Tracheophyta</taxon>
        <taxon>Spermatophyta</taxon>
        <taxon>Magnoliopsida</taxon>
        <taxon>Liliopsida</taxon>
        <taxon>Poales</taxon>
        <taxon>Poaceae</taxon>
        <taxon>BOP clade</taxon>
        <taxon>Pooideae</taxon>
        <taxon>Poodae</taxon>
        <taxon>Poeae</taxon>
        <taxon>Poeae Chloroplast Group 1 (Aveneae type)</taxon>
        <taxon>Aveninae</taxon>
        <taxon>Avena</taxon>
    </lineage>
</organism>